<name>A0A2I0IAM1_PUNGR</name>
<evidence type="ECO:0000313" key="2">
    <source>
        <dbReference type="Proteomes" id="UP000233551"/>
    </source>
</evidence>
<reference evidence="1 2" key="1">
    <citation type="submission" date="2017-11" db="EMBL/GenBank/DDBJ databases">
        <title>De-novo sequencing of pomegranate (Punica granatum L.) genome.</title>
        <authorList>
            <person name="Akparov Z."/>
            <person name="Amiraslanov A."/>
            <person name="Hajiyeva S."/>
            <person name="Abbasov M."/>
            <person name="Kaur K."/>
            <person name="Hamwieh A."/>
            <person name="Solovyev V."/>
            <person name="Salamov A."/>
            <person name="Braich B."/>
            <person name="Kosarev P."/>
            <person name="Mahmoud A."/>
            <person name="Hajiyev E."/>
            <person name="Babayeva S."/>
            <person name="Izzatullayeva V."/>
            <person name="Mammadov A."/>
            <person name="Mammadov A."/>
            <person name="Sharifova S."/>
            <person name="Ojaghi J."/>
            <person name="Eynullazada K."/>
            <person name="Bayramov B."/>
            <person name="Abdulazimova A."/>
            <person name="Shahmuradov I."/>
        </authorList>
    </citation>
    <scope>NUCLEOTIDE SEQUENCE [LARGE SCALE GENOMIC DNA]</scope>
    <source>
        <strain evidence="2">cv. AG2017</strain>
        <tissue evidence="1">Leaf</tissue>
    </source>
</reference>
<organism evidence="1 2">
    <name type="scientific">Punica granatum</name>
    <name type="common">Pomegranate</name>
    <dbReference type="NCBI Taxonomy" id="22663"/>
    <lineage>
        <taxon>Eukaryota</taxon>
        <taxon>Viridiplantae</taxon>
        <taxon>Streptophyta</taxon>
        <taxon>Embryophyta</taxon>
        <taxon>Tracheophyta</taxon>
        <taxon>Spermatophyta</taxon>
        <taxon>Magnoliopsida</taxon>
        <taxon>eudicotyledons</taxon>
        <taxon>Gunneridae</taxon>
        <taxon>Pentapetalae</taxon>
        <taxon>rosids</taxon>
        <taxon>malvids</taxon>
        <taxon>Myrtales</taxon>
        <taxon>Lythraceae</taxon>
        <taxon>Punica</taxon>
    </lineage>
</organism>
<dbReference type="AlphaFoldDB" id="A0A2I0IAM1"/>
<proteinExistence type="predicted"/>
<keyword evidence="2" id="KW-1185">Reference proteome</keyword>
<dbReference type="PANTHER" id="PTHR31110">
    <property type="entry name" value="PESTICIDAL CRYSTAL CRY8BA PROTEIN"/>
    <property type="match status" value="1"/>
</dbReference>
<accession>A0A2I0IAM1</accession>
<dbReference type="PANTHER" id="PTHR31110:SF2">
    <property type="entry name" value="PESTICIDAL CRYSTAL CRY8BA PROTEIN"/>
    <property type="match status" value="1"/>
</dbReference>
<dbReference type="Proteomes" id="UP000233551">
    <property type="component" value="Unassembled WGS sequence"/>
</dbReference>
<dbReference type="EMBL" id="PGOL01003568">
    <property type="protein sequence ID" value="PKI40416.1"/>
    <property type="molecule type" value="Genomic_DNA"/>
</dbReference>
<protein>
    <submittedName>
        <fullName evidence="1">Uncharacterized protein</fullName>
    </submittedName>
</protein>
<gene>
    <name evidence="1" type="ORF">CRG98_039193</name>
</gene>
<comment type="caution">
    <text evidence="1">The sequence shown here is derived from an EMBL/GenBank/DDBJ whole genome shotgun (WGS) entry which is preliminary data.</text>
</comment>
<evidence type="ECO:0000313" key="1">
    <source>
        <dbReference type="EMBL" id="PKI40416.1"/>
    </source>
</evidence>
<sequence>MRLQPSTKLKKVLQDSKGIVVESDVRGRMQPLVEHLSSTMSRIHAVFETHVFVSLCRGYWDRMGQILDDTFASHMQQLLGNTVQEKELEPPRCIMEVRSILCKDGPDYQDNTFYY</sequence>
<dbReference type="STRING" id="22663.A0A2I0IAM1"/>